<keyword evidence="2 3" id="KW-0479">Metal-binding</keyword>
<proteinExistence type="inferred from homology"/>
<evidence type="ECO:0000313" key="4">
    <source>
        <dbReference type="EMBL" id="RXJ74226.1"/>
    </source>
</evidence>
<name>A0A4Q0YSS7_9GAMM</name>
<accession>A0A4Q0YSS7</accession>
<comment type="caution">
    <text evidence="4">The sequence shown here is derived from an EMBL/GenBank/DDBJ whole genome shotgun (WGS) entry which is preliminary data.</text>
</comment>
<dbReference type="Pfam" id="PF05163">
    <property type="entry name" value="DinB"/>
    <property type="match status" value="1"/>
</dbReference>
<dbReference type="Proteomes" id="UP000290287">
    <property type="component" value="Unassembled WGS sequence"/>
</dbReference>
<feature type="binding site" evidence="3">
    <location>
        <position position="114"/>
    </location>
    <ligand>
        <name>a divalent metal cation</name>
        <dbReference type="ChEBI" id="CHEBI:60240"/>
    </ligand>
</feature>
<dbReference type="InterPro" id="IPR034660">
    <property type="entry name" value="DinB/YfiT-like"/>
</dbReference>
<gene>
    <name evidence="4" type="ORF">CS022_03935</name>
</gene>
<dbReference type="AlphaFoldDB" id="A0A4Q0YSS7"/>
<dbReference type="GO" id="GO:0046872">
    <property type="term" value="F:metal ion binding"/>
    <property type="evidence" value="ECO:0007669"/>
    <property type="project" value="UniProtKB-KW"/>
</dbReference>
<organism evidence="4 5">
    <name type="scientific">Veronia nyctiphanis</name>
    <dbReference type="NCBI Taxonomy" id="1278244"/>
    <lineage>
        <taxon>Bacteria</taxon>
        <taxon>Pseudomonadati</taxon>
        <taxon>Pseudomonadota</taxon>
        <taxon>Gammaproteobacteria</taxon>
        <taxon>Vibrionales</taxon>
        <taxon>Vibrionaceae</taxon>
        <taxon>Veronia</taxon>
    </lineage>
</organism>
<evidence type="ECO:0000313" key="5">
    <source>
        <dbReference type="Proteomes" id="UP000290287"/>
    </source>
</evidence>
<dbReference type="RefSeq" id="WP_129121187.1">
    <property type="nucleotide sequence ID" value="NZ_PEIB01000003.1"/>
</dbReference>
<dbReference type="OrthoDB" id="2862789at2"/>
<dbReference type="SUPFAM" id="SSF109854">
    <property type="entry name" value="DinB/YfiT-like putative metalloenzymes"/>
    <property type="match status" value="1"/>
</dbReference>
<evidence type="ECO:0008006" key="6">
    <source>
        <dbReference type="Google" id="ProtNLM"/>
    </source>
</evidence>
<keyword evidence="5" id="KW-1185">Reference proteome</keyword>
<feature type="binding site" evidence="3">
    <location>
        <position position="118"/>
    </location>
    <ligand>
        <name>a divalent metal cation</name>
        <dbReference type="ChEBI" id="CHEBI:60240"/>
    </ligand>
</feature>
<comment type="similarity">
    <text evidence="1">Belongs to the DinB family.</text>
</comment>
<sequence>MRDTVVKNIRQRFRSYSLLFEQIAEDSLTLQLPVAMSKSVGEHMWCIVGARESYTRALLNGKWDGFACSLKSDSNYSEIKKALDDSSRSFDDALAAVKVWTEERDDLLVHLLEHETMHEGQLIRHLYALGETVPSSIKWA</sequence>
<dbReference type="Gene3D" id="1.20.120.450">
    <property type="entry name" value="dinb family like domain"/>
    <property type="match status" value="1"/>
</dbReference>
<evidence type="ECO:0000256" key="3">
    <source>
        <dbReference type="PIRSR" id="PIRSR607837-1"/>
    </source>
</evidence>
<protein>
    <recommendedName>
        <fullName evidence="6">DinB family protein</fullName>
    </recommendedName>
</protein>
<evidence type="ECO:0000256" key="1">
    <source>
        <dbReference type="ARBA" id="ARBA00008635"/>
    </source>
</evidence>
<dbReference type="EMBL" id="PEIB01000003">
    <property type="protein sequence ID" value="RXJ74226.1"/>
    <property type="molecule type" value="Genomic_DNA"/>
</dbReference>
<dbReference type="InterPro" id="IPR007837">
    <property type="entry name" value="DinB"/>
</dbReference>
<reference evidence="4 5" key="1">
    <citation type="submission" date="2017-10" db="EMBL/GenBank/DDBJ databases">
        <title>Nyctiphanis sp. nov., isolated from the stomach of the euphausiid Nyctiphanes simplex (Hansen, 1911) in the Gulf of California.</title>
        <authorList>
            <person name="Gomez-Gil B."/>
            <person name="Aguilar-Mendez M."/>
            <person name="Lopez-Cortes A."/>
            <person name="Gomez-Gutierrez J."/>
            <person name="Roque A."/>
            <person name="Lang E."/>
            <person name="Gonzalez-Castillo A."/>
        </authorList>
    </citation>
    <scope>NUCLEOTIDE SEQUENCE [LARGE SCALE GENOMIC DNA]</scope>
    <source>
        <strain evidence="4 5">CAIM 600</strain>
    </source>
</reference>
<evidence type="ECO:0000256" key="2">
    <source>
        <dbReference type="ARBA" id="ARBA00022723"/>
    </source>
</evidence>